<keyword evidence="5" id="KW-1185">Reference proteome</keyword>
<dbReference type="InterPro" id="IPR008030">
    <property type="entry name" value="NmrA-like"/>
</dbReference>
<dbReference type="Gene3D" id="3.40.50.720">
    <property type="entry name" value="NAD(P)-binding Rossmann-like Domain"/>
    <property type="match status" value="1"/>
</dbReference>
<dbReference type="HOGENOM" id="CLU_965133_0_0_3"/>
<dbReference type="InterPro" id="IPR044256">
    <property type="entry name" value="HCF244-like"/>
</dbReference>
<dbReference type="STRING" id="329726.AM1_6119"/>
<reference evidence="4 5" key="1">
    <citation type="journal article" date="2008" name="Proc. Natl. Acad. Sci. U.S.A.">
        <title>Niche adaptation and genome expansion in the chlorophyll d-producing cyanobacterium Acaryochloris marina.</title>
        <authorList>
            <person name="Swingley W.D."/>
            <person name="Chen M."/>
            <person name="Cheung P.C."/>
            <person name="Conrad A.L."/>
            <person name="Dejesa L.C."/>
            <person name="Hao J."/>
            <person name="Honchak B.M."/>
            <person name="Karbach L.E."/>
            <person name="Kurdoglu A."/>
            <person name="Lahiri S."/>
            <person name="Mastrian S.D."/>
            <person name="Miyashita H."/>
            <person name="Page L."/>
            <person name="Ramakrishna P."/>
            <person name="Satoh S."/>
            <person name="Sattley W.M."/>
            <person name="Shimada Y."/>
            <person name="Taylor H.L."/>
            <person name="Tomo T."/>
            <person name="Tsuchiya T."/>
            <person name="Wang Z.T."/>
            <person name="Raymond J."/>
            <person name="Mimuro M."/>
            <person name="Blankenship R.E."/>
            <person name="Touchman J.W."/>
        </authorList>
    </citation>
    <scope>NUCLEOTIDE SEQUENCE [LARGE SCALE GENOMIC DNA]</scope>
    <source>
        <strain evidence="5">MBIC 11017</strain>
    </source>
</reference>
<dbReference type="EMBL" id="CP000828">
    <property type="protein sequence ID" value="ABW31051.1"/>
    <property type="molecule type" value="Genomic_DNA"/>
</dbReference>
<dbReference type="Pfam" id="PF05368">
    <property type="entry name" value="NmrA"/>
    <property type="match status" value="1"/>
</dbReference>
<keyword evidence="2" id="KW-0604">Photosystem II</keyword>
<dbReference type="PANTHER" id="PTHR47128">
    <property type="match status" value="1"/>
</dbReference>
<feature type="domain" description="NmrA-like" evidence="3">
    <location>
        <begin position="3"/>
        <end position="265"/>
    </location>
</feature>
<evidence type="ECO:0000256" key="2">
    <source>
        <dbReference type="ARBA" id="ARBA00023276"/>
    </source>
</evidence>
<gene>
    <name evidence="4" type="ordered locus">AM1_6119</name>
</gene>
<proteinExistence type="predicted"/>
<organism evidence="4 5">
    <name type="scientific">Acaryochloris marina (strain MBIC 11017)</name>
    <dbReference type="NCBI Taxonomy" id="329726"/>
    <lineage>
        <taxon>Bacteria</taxon>
        <taxon>Bacillati</taxon>
        <taxon>Cyanobacteriota</taxon>
        <taxon>Cyanophyceae</taxon>
        <taxon>Acaryochloridales</taxon>
        <taxon>Acaryochloridaceae</taxon>
        <taxon>Acaryochloris</taxon>
    </lineage>
</organism>
<dbReference type="PANTHER" id="PTHR47128:SF2">
    <property type="entry name" value="PROTEIN HIGH CHLOROPHYLL FLUORESCENCE PHENOTYPE 244, CHLOROPLASTIC"/>
    <property type="match status" value="1"/>
</dbReference>
<sequence length="288" mass="31112">MSDGRVLIVGATGHVGSQVAKLLLQKGRPVRVMVRREGTSIHGATGDLQYVLGDLSDPASLRRAVTDVDIIVSSANSIIPSGKTLSVKRINDSGYENLIAAAEEAGVQQFVQSSVPKHPMEQTVPELAGKRLIEQRLQSSSIASTIIRNPAFMDVWLVMSGARQLIGPDPHATTRRPYNFMRVWQSITGDFVVKHGILLAPGGSQQGSVFISTRDVAQMMAGTVGHQNALNRIIEAGGPEWITWAEVAELLAKKIDRNVRTLPIPAWFAGIGQSIVQPIMPFAANVRI</sequence>
<evidence type="ECO:0000259" key="3">
    <source>
        <dbReference type="Pfam" id="PF05368"/>
    </source>
</evidence>
<accession>B0C4R3</accession>
<dbReference type="GO" id="GO:0015979">
    <property type="term" value="P:photosynthesis"/>
    <property type="evidence" value="ECO:0007669"/>
    <property type="project" value="UniProtKB-KW"/>
</dbReference>
<evidence type="ECO:0000313" key="5">
    <source>
        <dbReference type="Proteomes" id="UP000000268"/>
    </source>
</evidence>
<dbReference type="InterPro" id="IPR036291">
    <property type="entry name" value="NAD(P)-bd_dom_sf"/>
</dbReference>
<dbReference type="eggNOG" id="COG0702">
    <property type="taxonomic scope" value="Bacteria"/>
</dbReference>
<evidence type="ECO:0000256" key="1">
    <source>
        <dbReference type="ARBA" id="ARBA00022531"/>
    </source>
</evidence>
<keyword evidence="1" id="KW-0602">Photosynthesis</keyword>
<dbReference type="SUPFAM" id="SSF51735">
    <property type="entry name" value="NAD(P)-binding Rossmann-fold domains"/>
    <property type="match status" value="1"/>
</dbReference>
<dbReference type="RefSeq" id="WP_012166247.1">
    <property type="nucleotide sequence ID" value="NC_009925.1"/>
</dbReference>
<evidence type="ECO:0000313" key="4">
    <source>
        <dbReference type="EMBL" id="ABW31051.1"/>
    </source>
</evidence>
<protein>
    <submittedName>
        <fullName evidence="4">NADH dehydrogenase/oxidoreductase, putative</fullName>
    </submittedName>
</protein>
<dbReference type="AlphaFoldDB" id="B0C4R3"/>
<dbReference type="GO" id="GO:0009523">
    <property type="term" value="C:photosystem II"/>
    <property type="evidence" value="ECO:0007669"/>
    <property type="project" value="UniProtKB-KW"/>
</dbReference>
<dbReference type="KEGG" id="amr:AM1_6119"/>
<name>B0C4R3_ACAM1</name>
<dbReference type="Proteomes" id="UP000000268">
    <property type="component" value="Chromosome"/>
</dbReference>